<dbReference type="InterPro" id="IPR025524">
    <property type="entry name" value="DUF4412"/>
</dbReference>
<dbReference type="AlphaFoldDB" id="A0AAC9LMH2"/>
<keyword evidence="5" id="KW-1185">Reference proteome</keyword>
<dbReference type="EMBL" id="CP019352">
    <property type="protein sequence ID" value="APX99562.1"/>
    <property type="molecule type" value="Genomic_DNA"/>
</dbReference>
<feature type="chain" id="PRO_5041906704" description="DUF4412 domain-containing protein" evidence="2">
    <location>
        <begin position="22"/>
        <end position="276"/>
    </location>
</feature>
<evidence type="ECO:0000313" key="5">
    <source>
        <dbReference type="Proteomes" id="UP000187506"/>
    </source>
</evidence>
<keyword evidence="2" id="KW-0732">Signal</keyword>
<evidence type="ECO:0000256" key="1">
    <source>
        <dbReference type="SAM" id="MobiDB-lite"/>
    </source>
</evidence>
<feature type="signal peptide" evidence="2">
    <location>
        <begin position="1"/>
        <end position="21"/>
    </location>
</feature>
<organism evidence="4 5">
    <name type="scientific">Lacinutrix venerupis</name>
    <dbReference type="NCBI Taxonomy" id="1486034"/>
    <lineage>
        <taxon>Bacteria</taxon>
        <taxon>Pseudomonadati</taxon>
        <taxon>Bacteroidota</taxon>
        <taxon>Flavobacteriia</taxon>
        <taxon>Flavobacteriales</taxon>
        <taxon>Flavobacteriaceae</taxon>
        <taxon>Lacinutrix</taxon>
    </lineage>
</organism>
<protein>
    <recommendedName>
        <fullName evidence="3">DUF4412 domain-containing protein</fullName>
    </recommendedName>
</protein>
<evidence type="ECO:0000259" key="3">
    <source>
        <dbReference type="Pfam" id="PF14371"/>
    </source>
</evidence>
<reference evidence="4 5" key="1">
    <citation type="submission" date="2017-01" db="EMBL/GenBank/DDBJ databases">
        <title>Complete genome of Lacinutrix venerupis DOK2-8 isolated from seawater in Dokdo.</title>
        <authorList>
            <person name="Chi W.-J."/>
            <person name="Kim J.H."/>
        </authorList>
    </citation>
    <scope>NUCLEOTIDE SEQUENCE [LARGE SCALE GENOMIC DNA]</scope>
    <source>
        <strain evidence="4 5">DOK2-8</strain>
    </source>
</reference>
<accession>A0AAC9LMH2</accession>
<dbReference type="Proteomes" id="UP000187506">
    <property type="component" value="Chromosome"/>
</dbReference>
<evidence type="ECO:0000313" key="4">
    <source>
        <dbReference type="EMBL" id="APX99562.1"/>
    </source>
</evidence>
<dbReference type="KEGG" id="lvn:BWR22_04265"/>
<feature type="region of interest" description="Disordered" evidence="1">
    <location>
        <begin position="45"/>
        <end position="71"/>
    </location>
</feature>
<feature type="domain" description="DUF4412" evidence="3">
    <location>
        <begin position="97"/>
        <end position="237"/>
    </location>
</feature>
<dbReference type="RefSeq" id="WP_076732191.1">
    <property type="nucleotide sequence ID" value="NZ_CP019352.1"/>
</dbReference>
<gene>
    <name evidence="4" type="ORF">BWR22_04265</name>
</gene>
<feature type="compositionally biased region" description="Basic and acidic residues" evidence="1">
    <location>
        <begin position="45"/>
        <end position="55"/>
    </location>
</feature>
<sequence>MKTLQTLLTIIIIAFSTTTNAQIWKKLSKKAEKAVENTLEKKVEEKAERETDKAFDSTFNNSKKSKTKNNKTSGKLFGMSNAIPENSYQFSHKYIMEISDGKKPLNMTYYLNKSNNYLGFEIPDLKNKTITVMDLEKEVMFMFMDNKGDKTLMSMNMNLDKITNDAIEDTEYSVTATGNTKTILGYTCKEYNVKGKDLHGNVWVTENAGVSFSKTFYRTKQKKGMDQTWMSLVNGLPMEMKITDTSRRKAKTTTMNCVLLKEENFSINTTNYKKIM</sequence>
<name>A0AAC9LMH2_9FLAO</name>
<proteinExistence type="predicted"/>
<dbReference type="Pfam" id="PF14371">
    <property type="entry name" value="DUF4412"/>
    <property type="match status" value="1"/>
</dbReference>
<evidence type="ECO:0000256" key="2">
    <source>
        <dbReference type="SAM" id="SignalP"/>
    </source>
</evidence>